<dbReference type="Proteomes" id="UP001189122">
    <property type="component" value="Unassembled WGS sequence"/>
</dbReference>
<protein>
    <submittedName>
        <fullName evidence="5">Uncharacterized protein</fullName>
    </submittedName>
</protein>
<dbReference type="Pfam" id="PF23559">
    <property type="entry name" value="WHD_DRP"/>
    <property type="match status" value="1"/>
</dbReference>
<dbReference type="GO" id="GO:0002758">
    <property type="term" value="P:innate immune response-activating signaling pathway"/>
    <property type="evidence" value="ECO:0007669"/>
    <property type="project" value="UniProtKB-ARBA"/>
</dbReference>
<dbReference type="Gene3D" id="3.80.10.10">
    <property type="entry name" value="Ribonuclease Inhibitor"/>
    <property type="match status" value="2"/>
</dbReference>
<dbReference type="PANTHER" id="PTHR23155:SF1205">
    <property type="entry name" value="DISEASE RESISTANCE PROTEIN RPM1"/>
    <property type="match status" value="1"/>
</dbReference>
<name>A0A7I8JKR4_SPIIN</name>
<dbReference type="GO" id="GO:0009626">
    <property type="term" value="P:plant-type hypersensitive response"/>
    <property type="evidence" value="ECO:0007669"/>
    <property type="project" value="UniProtKB-ARBA"/>
</dbReference>
<proteinExistence type="predicted"/>
<dbReference type="PANTHER" id="PTHR23155">
    <property type="entry name" value="DISEASE RESISTANCE PROTEIN RP"/>
    <property type="match status" value="1"/>
</dbReference>
<dbReference type="InterPro" id="IPR055414">
    <property type="entry name" value="LRR_R13L4/SHOC2-like"/>
</dbReference>
<evidence type="ECO:0000256" key="2">
    <source>
        <dbReference type="ARBA" id="ARBA00022821"/>
    </source>
</evidence>
<dbReference type="Gene3D" id="1.10.10.10">
    <property type="entry name" value="Winged helix-like DNA-binding domain superfamily/Winged helix DNA-binding domain"/>
    <property type="match status" value="1"/>
</dbReference>
<sequence length="535" mass="60779">MKGPSLGEWRRLAKTIIWENSEEGRRCLDILALSYAELPHHLKWCFLYFSSFPEDFEILVEKLIRLWIAEGFVKHRAGETLEESAEGYLEELVRRCMVIVIYPKSSQRCRIHDLLHDFTVAEAKEVGFLVCHRIPDDQDASRLDSSVRRLSLYGGAQDYVSHVKFSTRLRSFLLFNSHRRGVISFHIIPTLKLLRVIDLERAPLAVLPEQIGDLVHLRFLGLKRTKIMSLPSSVGKLRHLQFLDVLWTDIRTMPSPVWKIEALRHVLVPPGVEPQMVDVCLRNLQVLKVVRTGSWIDSCLGSLTSLRELELTDIKDCHVDALSSSLPKLSGLKKLFLEGMSIPDCLWTSTSFSSLEVLWLSGPVRRPQQPSSDGDHWPPNLTELILLNTRLDGDLIAALVNLPELSYLCIGDGAYTGKEMICSRGGFPQLQFLLLSMNELERSNLKRWVAEAGTMLRLRSLKIYGCRKLALLPEGLQHMTALKDLTLRYMPPEFCSRARNGGEDWPKVRHIPSIIIEAIGGSFLIPEDGCTVRSM</sequence>
<dbReference type="InterPro" id="IPR032675">
    <property type="entry name" value="LRR_dom_sf"/>
</dbReference>
<evidence type="ECO:0000313" key="6">
    <source>
        <dbReference type="Proteomes" id="UP001189122"/>
    </source>
</evidence>
<keyword evidence="6" id="KW-1185">Reference proteome</keyword>
<keyword evidence="1" id="KW-0677">Repeat</keyword>
<gene>
    <name evidence="5" type="ORF">SI7747_14017181</name>
</gene>
<dbReference type="InterPro" id="IPR036388">
    <property type="entry name" value="WH-like_DNA-bd_sf"/>
</dbReference>
<evidence type="ECO:0000259" key="4">
    <source>
        <dbReference type="Pfam" id="PF23598"/>
    </source>
</evidence>
<evidence type="ECO:0000313" key="5">
    <source>
        <dbReference type="EMBL" id="CAA2631533.1"/>
    </source>
</evidence>
<dbReference type="FunFam" id="1.10.10.10:FF:000322">
    <property type="entry name" value="Probable disease resistance protein At1g63360"/>
    <property type="match status" value="1"/>
</dbReference>
<feature type="domain" description="Disease resistance R13L4/SHOC-2-like LRR" evidence="4">
    <location>
        <begin position="169"/>
        <end position="487"/>
    </location>
</feature>
<feature type="domain" description="Disease resistance protein winged helix" evidence="3">
    <location>
        <begin position="52"/>
        <end position="118"/>
    </location>
</feature>
<evidence type="ECO:0000259" key="3">
    <source>
        <dbReference type="Pfam" id="PF23559"/>
    </source>
</evidence>
<dbReference type="EMBL" id="CACRZD030000014">
    <property type="protein sequence ID" value="CAA6670776.1"/>
    <property type="molecule type" value="Genomic_DNA"/>
</dbReference>
<dbReference type="InterPro" id="IPR044974">
    <property type="entry name" value="Disease_R_plants"/>
</dbReference>
<dbReference type="SUPFAM" id="SSF52058">
    <property type="entry name" value="L domain-like"/>
    <property type="match status" value="1"/>
</dbReference>
<organism evidence="5">
    <name type="scientific">Spirodela intermedia</name>
    <name type="common">Intermediate duckweed</name>
    <dbReference type="NCBI Taxonomy" id="51605"/>
    <lineage>
        <taxon>Eukaryota</taxon>
        <taxon>Viridiplantae</taxon>
        <taxon>Streptophyta</taxon>
        <taxon>Embryophyta</taxon>
        <taxon>Tracheophyta</taxon>
        <taxon>Spermatophyta</taxon>
        <taxon>Magnoliopsida</taxon>
        <taxon>Liliopsida</taxon>
        <taxon>Araceae</taxon>
        <taxon>Lemnoideae</taxon>
        <taxon>Spirodela</taxon>
    </lineage>
</organism>
<dbReference type="InterPro" id="IPR058922">
    <property type="entry name" value="WHD_DRP"/>
</dbReference>
<accession>A0A7I8JKR4</accession>
<dbReference type="AlphaFoldDB" id="A0A7I8JKR4"/>
<reference evidence="5 6" key="1">
    <citation type="submission" date="2019-12" db="EMBL/GenBank/DDBJ databases">
        <authorList>
            <person name="Scholz U."/>
            <person name="Mascher M."/>
            <person name="Fiebig A."/>
        </authorList>
    </citation>
    <scope>NUCLEOTIDE SEQUENCE</scope>
</reference>
<dbReference type="Pfam" id="PF23598">
    <property type="entry name" value="LRR_14"/>
    <property type="match status" value="1"/>
</dbReference>
<dbReference type="GO" id="GO:0042742">
    <property type="term" value="P:defense response to bacterium"/>
    <property type="evidence" value="ECO:0007669"/>
    <property type="project" value="UniProtKB-ARBA"/>
</dbReference>
<dbReference type="EMBL" id="LR743601">
    <property type="protein sequence ID" value="CAA2631533.1"/>
    <property type="molecule type" value="Genomic_DNA"/>
</dbReference>
<evidence type="ECO:0000256" key="1">
    <source>
        <dbReference type="ARBA" id="ARBA00022737"/>
    </source>
</evidence>
<keyword evidence="2" id="KW-0611">Plant defense</keyword>